<keyword evidence="4 7" id="KW-1133">Transmembrane helix</keyword>
<dbReference type="GO" id="GO:0017038">
    <property type="term" value="P:protein import"/>
    <property type="evidence" value="ECO:0007669"/>
    <property type="project" value="TreeGrafter"/>
</dbReference>
<feature type="transmembrane region" description="Helical" evidence="7">
    <location>
        <begin position="188"/>
        <end position="207"/>
    </location>
</feature>
<evidence type="ECO:0000256" key="1">
    <source>
        <dbReference type="ARBA" id="ARBA00004651"/>
    </source>
</evidence>
<dbReference type="EMBL" id="JACVEL010000001">
    <property type="protein sequence ID" value="MBC9810925.1"/>
    <property type="molecule type" value="Genomic_DNA"/>
</dbReference>
<keyword evidence="2" id="KW-1003">Cell membrane</keyword>
<evidence type="ECO:0000256" key="4">
    <source>
        <dbReference type="ARBA" id="ARBA00022989"/>
    </source>
</evidence>
<dbReference type="Pfam" id="PF01618">
    <property type="entry name" value="MotA_ExbB"/>
    <property type="match status" value="1"/>
</dbReference>
<name>A0A8J6PD02_9FLAO</name>
<dbReference type="Proteomes" id="UP000652681">
    <property type="component" value="Unassembled WGS sequence"/>
</dbReference>
<feature type="domain" description="MotA/TolQ/ExbB proton channel" evidence="8">
    <location>
        <begin position="101"/>
        <end position="218"/>
    </location>
</feature>
<dbReference type="AlphaFoldDB" id="A0A8J6PD02"/>
<dbReference type="RefSeq" id="WP_216713473.1">
    <property type="nucleotide sequence ID" value="NZ_JACVEL010000001.1"/>
</dbReference>
<evidence type="ECO:0000313" key="9">
    <source>
        <dbReference type="EMBL" id="MBC9810925.1"/>
    </source>
</evidence>
<keyword evidence="3 7" id="KW-0812">Transmembrane</keyword>
<keyword evidence="6" id="KW-0813">Transport</keyword>
<feature type="transmembrane region" description="Helical" evidence="7">
    <location>
        <begin position="142"/>
        <end position="168"/>
    </location>
</feature>
<gene>
    <name evidence="9" type="ORF">H9Y05_00410</name>
</gene>
<proteinExistence type="inferred from homology"/>
<reference evidence="9" key="1">
    <citation type="submission" date="2020-09" db="EMBL/GenBank/DDBJ databases">
        <title>Taishania pollutisoli gen. nov., sp. nov., Isolated from Tetrabromobisphenol A-Contaminated Soil.</title>
        <authorList>
            <person name="Chen Q."/>
        </authorList>
    </citation>
    <scope>NUCLEOTIDE SEQUENCE</scope>
    <source>
        <strain evidence="9">CZZ-1</strain>
    </source>
</reference>
<feature type="transmembrane region" description="Helical" evidence="7">
    <location>
        <begin position="40"/>
        <end position="59"/>
    </location>
</feature>
<keyword evidence="5 7" id="KW-0472">Membrane</keyword>
<comment type="subcellular location">
    <subcellularLocation>
        <location evidence="1">Cell membrane</location>
        <topology evidence="1">Multi-pass membrane protein</topology>
    </subcellularLocation>
    <subcellularLocation>
        <location evidence="6">Membrane</location>
        <topology evidence="6">Multi-pass membrane protein</topology>
    </subcellularLocation>
</comment>
<organism evidence="9 10">
    <name type="scientific">Taishania pollutisoli</name>
    <dbReference type="NCBI Taxonomy" id="2766479"/>
    <lineage>
        <taxon>Bacteria</taxon>
        <taxon>Pseudomonadati</taxon>
        <taxon>Bacteroidota</taxon>
        <taxon>Flavobacteriia</taxon>
        <taxon>Flavobacteriales</taxon>
        <taxon>Crocinitomicaceae</taxon>
        <taxon>Taishania</taxon>
    </lineage>
</organism>
<keyword evidence="6" id="KW-0653">Protein transport</keyword>
<dbReference type="PANTHER" id="PTHR30625">
    <property type="entry name" value="PROTEIN TOLQ"/>
    <property type="match status" value="1"/>
</dbReference>
<comment type="caution">
    <text evidence="9">The sequence shown here is derived from an EMBL/GenBank/DDBJ whole genome shotgun (WGS) entry which is preliminary data.</text>
</comment>
<accession>A0A8J6PD02</accession>
<dbReference type="GO" id="GO:0005886">
    <property type="term" value="C:plasma membrane"/>
    <property type="evidence" value="ECO:0007669"/>
    <property type="project" value="UniProtKB-SubCell"/>
</dbReference>
<dbReference type="InterPro" id="IPR002898">
    <property type="entry name" value="MotA_ExbB_proton_chnl"/>
</dbReference>
<evidence type="ECO:0000256" key="7">
    <source>
        <dbReference type="SAM" id="Phobius"/>
    </source>
</evidence>
<protein>
    <submittedName>
        <fullName evidence="9">MotA/TolQ/ExbB proton channel family protein</fullName>
    </submittedName>
</protein>
<comment type="similarity">
    <text evidence="6">Belongs to the exbB/tolQ family.</text>
</comment>
<evidence type="ECO:0000256" key="2">
    <source>
        <dbReference type="ARBA" id="ARBA00022475"/>
    </source>
</evidence>
<evidence type="ECO:0000256" key="3">
    <source>
        <dbReference type="ARBA" id="ARBA00022692"/>
    </source>
</evidence>
<evidence type="ECO:0000256" key="6">
    <source>
        <dbReference type="RuleBase" id="RU004057"/>
    </source>
</evidence>
<dbReference type="InterPro" id="IPR050790">
    <property type="entry name" value="ExbB/TolQ_transport"/>
</dbReference>
<evidence type="ECO:0000313" key="10">
    <source>
        <dbReference type="Proteomes" id="UP000652681"/>
    </source>
</evidence>
<evidence type="ECO:0000259" key="8">
    <source>
        <dbReference type="Pfam" id="PF01618"/>
    </source>
</evidence>
<dbReference type="PANTHER" id="PTHR30625:SF17">
    <property type="entry name" value="TOLQ-RELATED"/>
    <property type="match status" value="1"/>
</dbReference>
<sequence length="239" mass="25807">MALFVVGTVVAQVETGAPVAETVSQPKIKEISAIEFLLKGGVFLIPIVLLLFYTISVGIEKFLYIRRVTRFDASLLSDMRSNLVQGNVENALSTVSRDKTAYGNVIKEGVQTIGRPVSEIESNMEKATNIEIGKMEKNLGHLGMIAGLAPTLGFVGTISGVIKIFYSISITENVSIGNISAGLYEKMIASGAGLTVGIIAFAIYHILNGIIDNYTLNVQKVNMDFVNIIQRPNHGDKTK</sequence>
<evidence type="ECO:0000256" key="5">
    <source>
        <dbReference type="ARBA" id="ARBA00023136"/>
    </source>
</evidence>
<keyword evidence="10" id="KW-1185">Reference proteome</keyword>